<feature type="chain" id="PRO_5008716470" evidence="1">
    <location>
        <begin position="23"/>
        <end position="296"/>
    </location>
</feature>
<organism evidence="3 4">
    <name type="scientific">Micromonospora echinofusca</name>
    <dbReference type="NCBI Taxonomy" id="47858"/>
    <lineage>
        <taxon>Bacteria</taxon>
        <taxon>Bacillati</taxon>
        <taxon>Actinomycetota</taxon>
        <taxon>Actinomycetes</taxon>
        <taxon>Micromonosporales</taxon>
        <taxon>Micromonosporaceae</taxon>
        <taxon>Micromonospora</taxon>
    </lineage>
</organism>
<name>A0A1C5GBB7_MICEH</name>
<evidence type="ECO:0000313" key="4">
    <source>
        <dbReference type="Proteomes" id="UP000198251"/>
    </source>
</evidence>
<protein>
    <submittedName>
        <fullName evidence="3">Septum formation</fullName>
    </submittedName>
</protein>
<dbReference type="Pfam" id="PF13845">
    <property type="entry name" value="Septum_form"/>
    <property type="match status" value="1"/>
</dbReference>
<gene>
    <name evidence="3" type="ORF">GA0070610_3474</name>
</gene>
<dbReference type="AlphaFoldDB" id="A0A1C5GBB7"/>
<evidence type="ECO:0000256" key="1">
    <source>
        <dbReference type="SAM" id="SignalP"/>
    </source>
</evidence>
<feature type="domain" description="Septum formation-related" evidence="2">
    <location>
        <begin position="48"/>
        <end position="272"/>
    </location>
</feature>
<accession>A0A1C5GBB7</accession>
<dbReference type="RefSeq" id="WP_089000951.1">
    <property type="nucleotide sequence ID" value="NZ_JBFAAC010000019.1"/>
</dbReference>
<evidence type="ECO:0000313" key="3">
    <source>
        <dbReference type="EMBL" id="SCG17165.1"/>
    </source>
</evidence>
<dbReference type="InterPro" id="IPR026004">
    <property type="entry name" value="Septum_form"/>
</dbReference>
<dbReference type="PROSITE" id="PS51257">
    <property type="entry name" value="PROKAR_LIPOPROTEIN"/>
    <property type="match status" value="1"/>
</dbReference>
<dbReference type="Proteomes" id="UP000198251">
    <property type="component" value="Chromosome I"/>
</dbReference>
<keyword evidence="4" id="KW-1185">Reference proteome</keyword>
<reference evidence="3 4" key="1">
    <citation type="submission" date="2016-06" db="EMBL/GenBank/DDBJ databases">
        <authorList>
            <person name="Kjaerup R.B."/>
            <person name="Dalgaard T.S."/>
            <person name="Juul-Madsen H.R."/>
        </authorList>
    </citation>
    <scope>NUCLEOTIDE SEQUENCE [LARGE SCALE GENOMIC DNA]</scope>
    <source>
        <strain evidence="3 4">DSM 43913</strain>
    </source>
</reference>
<evidence type="ECO:0000259" key="2">
    <source>
        <dbReference type="Pfam" id="PF13845"/>
    </source>
</evidence>
<dbReference type="EMBL" id="LT607733">
    <property type="protein sequence ID" value="SCG17165.1"/>
    <property type="molecule type" value="Genomic_DNA"/>
</dbReference>
<feature type="signal peptide" evidence="1">
    <location>
        <begin position="1"/>
        <end position="22"/>
    </location>
</feature>
<keyword evidence="1" id="KW-0732">Signal</keyword>
<proteinExistence type="predicted"/>
<dbReference type="GeneID" id="95803214"/>
<sequence>MRRWWTAATVGAVAALALTACATPAGTDRDLTDDWPAPAAPQAFVPAAGVCHSGVQDVGYLSAYRPVDCALPHRTETVHVGTLTGAGAERATPPPAGSAGVRAARAECDTKVRAVLGGDWRSGRLGLTVVLPSPQAWGGGARWFRCDLSEQTSLDEAGAKDRTGSLKGALTGAAPLAHRCFNPKTRGDEVREMVPVACTSRHRAEFVGVWQAPDTSYDAFSRDTRKVHRACRTLIAKYARVPDNGDLQYRAGSIYYHPFEREWRNGNRGVQCFLWVSDRHLTRSVKGAGTKGLPVT</sequence>